<keyword evidence="1" id="KW-0812">Transmembrane</keyword>
<comment type="caution">
    <text evidence="2">The sequence shown here is derived from an EMBL/GenBank/DDBJ whole genome shotgun (WGS) entry which is preliminary data.</text>
</comment>
<reference evidence="3" key="1">
    <citation type="journal article" date="2019" name="Int. J. Syst. Evol. Microbiol.">
        <title>The Global Catalogue of Microorganisms (GCM) 10K type strain sequencing project: providing services to taxonomists for standard genome sequencing and annotation.</title>
        <authorList>
            <consortium name="The Broad Institute Genomics Platform"/>
            <consortium name="The Broad Institute Genome Sequencing Center for Infectious Disease"/>
            <person name="Wu L."/>
            <person name="Ma J."/>
        </authorList>
    </citation>
    <scope>NUCLEOTIDE SEQUENCE [LARGE SCALE GENOMIC DNA]</scope>
    <source>
        <strain evidence="3">CGMCC 1.14966</strain>
    </source>
</reference>
<evidence type="ECO:0000313" key="2">
    <source>
        <dbReference type="EMBL" id="GGH88461.1"/>
    </source>
</evidence>
<dbReference type="EMBL" id="BMGY01000032">
    <property type="protein sequence ID" value="GGH88461.1"/>
    <property type="molecule type" value="Genomic_DNA"/>
</dbReference>
<dbReference type="InterPro" id="IPR018580">
    <property type="entry name" value="Uncharacterised_YfhO"/>
</dbReference>
<feature type="transmembrane region" description="Helical" evidence="1">
    <location>
        <begin position="222"/>
        <end position="238"/>
    </location>
</feature>
<feature type="transmembrane region" description="Helical" evidence="1">
    <location>
        <begin position="275"/>
        <end position="294"/>
    </location>
</feature>
<sequence>MLRLRGRQLRMTVLITAGGTFTRFYCTFGHVFIFPKIALMAAVASVAPVSSAPLWQRVLPHVLAVLFFVVLACVYFSPIMFEGKTLAQHDITQFQGGAHEAQEYAKAMGKEALWTNSMFSGMPTYLISLHFPGDWSTYLQKALTLGLPAVVANLFLALLCGYILLVALGVRPLVAVAGAVALGFSSYNLAILAAGHNTKSLALAYAPLVLGGLLVTYRRDKWLGAALFAVGLTLNVHVNHLQITYYLLLLVAIFGVIELVSAARTGRLPEFLKRTALLGLGAALAVGVSFGRLYTTAEYSKYSNRGPSELKIAAPTAPGQAPAANPAEAGSGVDRDYAFQYSYGVGETITLLIPNFYGGASQMPLSTDSNLAKAGLPTEYLAGMPTYWGQQSFTAGPVYMGAVVCFLFILGLFVVDKRTRYWLLAGTILSILLAWGKNFETFNYLIFDLLPGYNKFRAVSMALVIAQLAMPILGALALSRVLRPRLAPAPTLPGTKAPLSAEALALLPKVLYAGAIAAGLCVLAYLASFSFDFSAPIDGELTKQGFTPELLGALRADRADLLRNDVWRGLLFIGGALGVLYFHLRGQLKMVPAAALMVALVLVDLWGVDKRYLGENKFQRETIAEEFQPSPADQLILQDKDLSYRVLNLQNPFNEAQTSYYHKSIGGYHGAKLRRYQDLIERQISTNNQQVLNMLNMRYLITGDAKQPVQRNPGALGNAWFVSEVQPVASPDAEMAALSTISPATVAVVDASKFPQQKAATYNIAGSSIALTAYSPDELKYRYNATQAGLVVFSEIYYADGWQAFIDGKPVPHIRADYVLRALQVPAGPHTIDFKFEPKSYAVGNGVSLAASIALLLVLLGVAVYVARRRERTAEELAVAV</sequence>
<organism evidence="2 3">
    <name type="scientific">Hymenobacter frigidus</name>
    <dbReference type="NCBI Taxonomy" id="1524095"/>
    <lineage>
        <taxon>Bacteria</taxon>
        <taxon>Pseudomonadati</taxon>
        <taxon>Bacteroidota</taxon>
        <taxon>Cytophagia</taxon>
        <taxon>Cytophagales</taxon>
        <taxon>Hymenobacteraceae</taxon>
        <taxon>Hymenobacter</taxon>
    </lineage>
</organism>
<proteinExistence type="predicted"/>
<feature type="transmembrane region" description="Helical" evidence="1">
    <location>
        <begin position="847"/>
        <end position="867"/>
    </location>
</feature>
<gene>
    <name evidence="2" type="ORF">GCM10011495_29780</name>
</gene>
<evidence type="ECO:0000256" key="1">
    <source>
        <dbReference type="SAM" id="Phobius"/>
    </source>
</evidence>
<feature type="transmembrane region" description="Helical" evidence="1">
    <location>
        <begin position="21"/>
        <end position="46"/>
    </location>
</feature>
<feature type="transmembrane region" description="Helical" evidence="1">
    <location>
        <begin position="112"/>
        <end position="131"/>
    </location>
</feature>
<accession>A0ABQ2ACT6</accession>
<feature type="transmembrane region" description="Helical" evidence="1">
    <location>
        <begin position="393"/>
        <end position="414"/>
    </location>
</feature>
<feature type="transmembrane region" description="Helical" evidence="1">
    <location>
        <begin position="244"/>
        <end position="263"/>
    </location>
</feature>
<feature type="transmembrane region" description="Helical" evidence="1">
    <location>
        <begin position="421"/>
        <end position="438"/>
    </location>
</feature>
<feature type="transmembrane region" description="Helical" evidence="1">
    <location>
        <begin position="510"/>
        <end position="531"/>
    </location>
</feature>
<keyword evidence="3" id="KW-1185">Reference proteome</keyword>
<feature type="transmembrane region" description="Helical" evidence="1">
    <location>
        <begin position="591"/>
        <end position="608"/>
    </location>
</feature>
<feature type="transmembrane region" description="Helical" evidence="1">
    <location>
        <begin position="143"/>
        <end position="166"/>
    </location>
</feature>
<feature type="transmembrane region" description="Helical" evidence="1">
    <location>
        <begin position="173"/>
        <end position="194"/>
    </location>
</feature>
<feature type="transmembrane region" description="Helical" evidence="1">
    <location>
        <begin position="58"/>
        <end position="76"/>
    </location>
</feature>
<dbReference type="PANTHER" id="PTHR38454">
    <property type="entry name" value="INTEGRAL MEMBRANE PROTEIN-RELATED"/>
    <property type="match status" value="1"/>
</dbReference>
<keyword evidence="1" id="KW-1133">Transmembrane helix</keyword>
<protein>
    <submittedName>
        <fullName evidence="2">Membrane protein</fullName>
    </submittedName>
</protein>
<name>A0ABQ2ACT6_9BACT</name>
<feature type="transmembrane region" description="Helical" evidence="1">
    <location>
        <begin position="200"/>
        <end position="217"/>
    </location>
</feature>
<dbReference type="Proteomes" id="UP000637774">
    <property type="component" value="Unassembled WGS sequence"/>
</dbReference>
<dbReference type="PANTHER" id="PTHR38454:SF1">
    <property type="entry name" value="INTEGRAL MEMBRANE PROTEIN"/>
    <property type="match status" value="1"/>
</dbReference>
<keyword evidence="1" id="KW-0472">Membrane</keyword>
<feature type="transmembrane region" description="Helical" evidence="1">
    <location>
        <begin position="566"/>
        <end position="584"/>
    </location>
</feature>
<feature type="transmembrane region" description="Helical" evidence="1">
    <location>
        <begin position="458"/>
        <end position="478"/>
    </location>
</feature>
<dbReference type="Pfam" id="PF09586">
    <property type="entry name" value="YfhO"/>
    <property type="match status" value="1"/>
</dbReference>
<evidence type="ECO:0000313" key="3">
    <source>
        <dbReference type="Proteomes" id="UP000637774"/>
    </source>
</evidence>